<dbReference type="Gene3D" id="3.40.50.300">
    <property type="entry name" value="P-loop containing nucleotide triphosphate hydrolases"/>
    <property type="match status" value="1"/>
</dbReference>
<keyword evidence="2" id="KW-0813">Transport</keyword>
<reference evidence="6" key="1">
    <citation type="submission" date="2023-03" db="EMBL/GenBank/DDBJ databases">
        <authorList>
            <person name="Steffen K."/>
            <person name="Cardenas P."/>
        </authorList>
    </citation>
    <scope>NUCLEOTIDE SEQUENCE</scope>
</reference>
<comment type="caution">
    <text evidence="6">The sequence shown here is derived from an EMBL/GenBank/DDBJ whole genome shotgun (WGS) entry which is preliminary data.</text>
</comment>
<keyword evidence="4 6" id="KW-0067">ATP-binding</keyword>
<keyword evidence="7" id="KW-1185">Reference proteome</keyword>
<dbReference type="GO" id="GO:0005524">
    <property type="term" value="F:ATP binding"/>
    <property type="evidence" value="ECO:0007669"/>
    <property type="project" value="UniProtKB-KW"/>
</dbReference>
<comment type="similarity">
    <text evidence="1">Belongs to the ABC transporter superfamily.</text>
</comment>
<evidence type="ECO:0000256" key="1">
    <source>
        <dbReference type="ARBA" id="ARBA00005417"/>
    </source>
</evidence>
<dbReference type="SUPFAM" id="SSF52540">
    <property type="entry name" value="P-loop containing nucleoside triphosphate hydrolases"/>
    <property type="match status" value="1"/>
</dbReference>
<evidence type="ECO:0000256" key="4">
    <source>
        <dbReference type="ARBA" id="ARBA00022840"/>
    </source>
</evidence>
<dbReference type="EMBL" id="CASHTH010003669">
    <property type="protein sequence ID" value="CAI8047635.1"/>
    <property type="molecule type" value="Genomic_DNA"/>
</dbReference>
<protein>
    <submittedName>
        <fullName evidence="6">Nod factor export ATP-binding protein I</fullName>
    </submittedName>
</protein>
<keyword evidence="3" id="KW-0547">Nucleotide-binding</keyword>
<dbReference type="Pfam" id="PF13304">
    <property type="entry name" value="AAA_21"/>
    <property type="match status" value="1"/>
</dbReference>
<evidence type="ECO:0000313" key="6">
    <source>
        <dbReference type="EMBL" id="CAI8047635.1"/>
    </source>
</evidence>
<evidence type="ECO:0000256" key="3">
    <source>
        <dbReference type="ARBA" id="ARBA00022741"/>
    </source>
</evidence>
<organism evidence="6 7">
    <name type="scientific">Geodia barretti</name>
    <name type="common">Barrett's horny sponge</name>
    <dbReference type="NCBI Taxonomy" id="519541"/>
    <lineage>
        <taxon>Eukaryota</taxon>
        <taxon>Metazoa</taxon>
        <taxon>Porifera</taxon>
        <taxon>Demospongiae</taxon>
        <taxon>Heteroscleromorpha</taxon>
        <taxon>Tetractinellida</taxon>
        <taxon>Astrophorina</taxon>
        <taxon>Geodiidae</taxon>
        <taxon>Geodia</taxon>
    </lineage>
</organism>
<dbReference type="PANTHER" id="PTHR42711">
    <property type="entry name" value="ABC TRANSPORTER ATP-BINDING PROTEIN"/>
    <property type="match status" value="1"/>
</dbReference>
<feature type="domain" description="ATPase AAA-type core" evidence="5">
    <location>
        <begin position="11"/>
        <end position="73"/>
    </location>
</feature>
<dbReference type="PANTHER" id="PTHR42711:SF5">
    <property type="entry name" value="ABC TRANSPORTER ATP-BINDING PROTEIN NATA"/>
    <property type="match status" value="1"/>
</dbReference>
<dbReference type="Proteomes" id="UP001174909">
    <property type="component" value="Unassembled WGS sequence"/>
</dbReference>
<dbReference type="InterPro" id="IPR050763">
    <property type="entry name" value="ABC_transporter_ATP-binding"/>
</dbReference>
<dbReference type="GO" id="GO:0016887">
    <property type="term" value="F:ATP hydrolysis activity"/>
    <property type="evidence" value="ECO:0007669"/>
    <property type="project" value="InterPro"/>
</dbReference>
<dbReference type="AlphaFoldDB" id="A0AA35XDN7"/>
<evidence type="ECO:0000313" key="7">
    <source>
        <dbReference type="Proteomes" id="UP001174909"/>
    </source>
</evidence>
<accession>A0AA35XDN7</accession>
<dbReference type="InterPro" id="IPR027417">
    <property type="entry name" value="P-loop_NTPase"/>
</dbReference>
<sequence length="117" mass="12774">MGMAPDLDRKIGAMSHGMKKRFSIARALLHDPEVLLLDEPESGLDQEALSLLDSVIASRSDSARTVIMTTHNLERAVVLGDRMAVLAKGRVAYNEPVDATNPEASRHAYLQHVGARQ</sequence>
<evidence type="ECO:0000256" key="2">
    <source>
        <dbReference type="ARBA" id="ARBA00022448"/>
    </source>
</evidence>
<evidence type="ECO:0000259" key="5">
    <source>
        <dbReference type="Pfam" id="PF13304"/>
    </source>
</evidence>
<proteinExistence type="inferred from homology"/>
<name>A0AA35XDN7_GEOBA</name>
<dbReference type="InterPro" id="IPR003959">
    <property type="entry name" value="ATPase_AAA_core"/>
</dbReference>
<gene>
    <name evidence="6" type="ORF">GBAR_LOCUS26347</name>
</gene>